<sequence length="52" mass="5509">MTYLSIAMLLAAAGLRTRLGRGSLAYLLLKTSNALHDAGARVIDNLEADLHG</sequence>
<evidence type="ECO:0000313" key="1">
    <source>
        <dbReference type="EMBL" id="SDA40423.1"/>
    </source>
</evidence>
<accession>A0A1G5V3H3</accession>
<reference evidence="1 2" key="1">
    <citation type="submission" date="2016-10" db="EMBL/GenBank/DDBJ databases">
        <authorList>
            <person name="de Groot N.N."/>
        </authorList>
    </citation>
    <scope>NUCLEOTIDE SEQUENCE [LARGE SCALE GENOMIC DNA]</scope>
    <source>
        <strain evidence="1 2">CGMCC 1.12097</strain>
    </source>
</reference>
<organism evidence="1 2">
    <name type="scientific">Mesorhizobium qingshengii</name>
    <dbReference type="NCBI Taxonomy" id="1165689"/>
    <lineage>
        <taxon>Bacteria</taxon>
        <taxon>Pseudomonadati</taxon>
        <taxon>Pseudomonadota</taxon>
        <taxon>Alphaproteobacteria</taxon>
        <taxon>Hyphomicrobiales</taxon>
        <taxon>Phyllobacteriaceae</taxon>
        <taxon>Mesorhizobium</taxon>
    </lineage>
</organism>
<dbReference type="RefSeq" id="WP_167364902.1">
    <property type="nucleotide sequence ID" value="NZ_FMXM01000002.1"/>
</dbReference>
<evidence type="ECO:0000313" key="2">
    <source>
        <dbReference type="Proteomes" id="UP000198588"/>
    </source>
</evidence>
<protein>
    <submittedName>
        <fullName evidence="1">Uncharacterized protein</fullName>
    </submittedName>
</protein>
<name>A0A1G5V3H3_9HYPH</name>
<proteinExistence type="predicted"/>
<gene>
    <name evidence="1" type="ORF">SAMN02927914_00237</name>
</gene>
<dbReference type="EMBL" id="FMXM01000002">
    <property type="protein sequence ID" value="SDA40423.1"/>
    <property type="molecule type" value="Genomic_DNA"/>
</dbReference>
<dbReference type="Proteomes" id="UP000198588">
    <property type="component" value="Unassembled WGS sequence"/>
</dbReference>
<dbReference type="AlphaFoldDB" id="A0A1G5V3H3"/>